<evidence type="ECO:0000256" key="2">
    <source>
        <dbReference type="SAM" id="Phobius"/>
    </source>
</evidence>
<accession>X6LRY4</accession>
<evidence type="ECO:0000256" key="1">
    <source>
        <dbReference type="SAM" id="MobiDB-lite"/>
    </source>
</evidence>
<feature type="compositionally biased region" description="Acidic residues" evidence="1">
    <location>
        <begin position="235"/>
        <end position="262"/>
    </location>
</feature>
<comment type="caution">
    <text evidence="3">The sequence shown here is derived from an EMBL/GenBank/DDBJ whole genome shotgun (WGS) entry which is preliminary data.</text>
</comment>
<feature type="region of interest" description="Disordered" evidence="1">
    <location>
        <begin position="211"/>
        <end position="298"/>
    </location>
</feature>
<evidence type="ECO:0000313" key="4">
    <source>
        <dbReference type="Proteomes" id="UP000023152"/>
    </source>
</evidence>
<keyword evidence="2" id="KW-0812">Transmembrane</keyword>
<feature type="region of interest" description="Disordered" evidence="1">
    <location>
        <begin position="133"/>
        <end position="168"/>
    </location>
</feature>
<feature type="non-terminal residue" evidence="3">
    <location>
        <position position="1"/>
    </location>
</feature>
<organism evidence="3 4">
    <name type="scientific">Reticulomyxa filosa</name>
    <dbReference type="NCBI Taxonomy" id="46433"/>
    <lineage>
        <taxon>Eukaryota</taxon>
        <taxon>Sar</taxon>
        <taxon>Rhizaria</taxon>
        <taxon>Retaria</taxon>
        <taxon>Foraminifera</taxon>
        <taxon>Monothalamids</taxon>
        <taxon>Reticulomyxidae</taxon>
        <taxon>Reticulomyxa</taxon>
    </lineage>
</organism>
<feature type="non-terminal residue" evidence="3">
    <location>
        <position position="706"/>
    </location>
</feature>
<sequence length="706" mass="82225">AVAWRKNESFRDIVDDLVHESTWKTNVRALVAIYSSVILWIGGWNLMTNCYTYFPKTVSAYFAEGTIQNIAYSLIGLAIVWGSGTLYQNAGFLGSNRPSEFFSYGYEKFQQKEQQRRRVGKKQTPMPVGMARTMMSQQQQLQLQPQQQQQQQQPYEQGTGSEQAQEHQPVIESRIKHLTHKITSALPSNFRAHSYMPVQSSLETPRTIWNEEMSGQKNTHVAIKGNDQTRRRREEEEEEEKKEKEEQEEEEKEEEKEYDVNDNDIGNGHEYENGDNKNTGNSGEEGTVTEEDEREKEKAKSWSKRHHVRFWILTGTSLLGEFVLFIGMFNTCDILYRNTMEFIPFFVRTFLWLTISIGLMCNKYVNTFWAVSCVFPPWYQTRRCEYHDPWRKHFEMCLLSVISLFGMNMIAVVIQDNLQDSVADNVFKPLFLCTSGLLVYISTGSFIGNKAMFKVFSQSQENYDWKLQLLYFMRALLAFFAQVEHQLGAWEIFDSYIIQPTIARDVLFVLIGLIGLQWSKALLMNACVTPFNVPVQPDGLAAIYNMAEKTAHNTNLQAQTQRPRPRQRSEQMDNRDHVVDLHLGTCEEESNDDSHTIYDRHIPSDQHQSNITEKVTCSIAMPPTLNTTKLIKKKIKRSEEKKKTTKRIHFLFEMEEFFSYLFCHLNFKTKLFCYVIPFYFLAKNFQNVFVVSGASMRPIKKGEKRH</sequence>
<keyword evidence="2" id="KW-1133">Transmembrane helix</keyword>
<feature type="region of interest" description="Disordered" evidence="1">
    <location>
        <begin position="553"/>
        <end position="574"/>
    </location>
</feature>
<proteinExistence type="predicted"/>
<protein>
    <submittedName>
        <fullName evidence="3">Uncharacterized protein</fullName>
    </submittedName>
</protein>
<evidence type="ECO:0000313" key="3">
    <source>
        <dbReference type="EMBL" id="ETO04668.1"/>
    </source>
</evidence>
<reference evidence="3 4" key="1">
    <citation type="journal article" date="2013" name="Curr. Biol.">
        <title>The Genome of the Foraminiferan Reticulomyxa filosa.</title>
        <authorList>
            <person name="Glockner G."/>
            <person name="Hulsmann N."/>
            <person name="Schleicher M."/>
            <person name="Noegel A.A."/>
            <person name="Eichinger L."/>
            <person name="Gallinger C."/>
            <person name="Pawlowski J."/>
            <person name="Sierra R."/>
            <person name="Euteneuer U."/>
            <person name="Pillet L."/>
            <person name="Moustafa A."/>
            <person name="Platzer M."/>
            <person name="Groth M."/>
            <person name="Szafranski K."/>
            <person name="Schliwa M."/>
        </authorList>
    </citation>
    <scope>NUCLEOTIDE SEQUENCE [LARGE SCALE GENOMIC DNA]</scope>
</reference>
<keyword evidence="2" id="KW-0472">Membrane</keyword>
<gene>
    <name evidence="3" type="ORF">RFI_32728</name>
</gene>
<feature type="transmembrane region" description="Helical" evidence="2">
    <location>
        <begin position="67"/>
        <end position="87"/>
    </location>
</feature>
<dbReference type="EMBL" id="ASPP01029068">
    <property type="protein sequence ID" value="ETO04668.1"/>
    <property type="molecule type" value="Genomic_DNA"/>
</dbReference>
<feature type="transmembrane region" description="Helical" evidence="2">
    <location>
        <begin position="29"/>
        <end position="47"/>
    </location>
</feature>
<keyword evidence="4" id="KW-1185">Reference proteome</keyword>
<feature type="transmembrane region" description="Helical" evidence="2">
    <location>
        <begin position="349"/>
        <end position="375"/>
    </location>
</feature>
<feature type="transmembrane region" description="Helical" evidence="2">
    <location>
        <begin position="426"/>
        <end position="448"/>
    </location>
</feature>
<dbReference type="AlphaFoldDB" id="X6LRY4"/>
<feature type="transmembrane region" description="Helical" evidence="2">
    <location>
        <begin position="310"/>
        <end position="329"/>
    </location>
</feature>
<feature type="compositionally biased region" description="Low complexity" evidence="1">
    <location>
        <begin position="137"/>
        <end position="154"/>
    </location>
</feature>
<dbReference type="Proteomes" id="UP000023152">
    <property type="component" value="Unassembled WGS sequence"/>
</dbReference>
<feature type="transmembrane region" description="Helical" evidence="2">
    <location>
        <begin position="396"/>
        <end position="414"/>
    </location>
</feature>
<name>X6LRY4_RETFI</name>